<protein>
    <submittedName>
        <fullName evidence="1">Uncharacterized protein</fullName>
    </submittedName>
</protein>
<evidence type="ECO:0000313" key="1">
    <source>
        <dbReference type="EnsemblMetazoa" id="XP_008188727.1"/>
    </source>
</evidence>
<dbReference type="KEGG" id="api:103310992"/>
<dbReference type="AlphaFoldDB" id="A0A8R2FEI0"/>
<dbReference type="EnsemblMetazoa" id="XM_008190505.1">
    <property type="protein sequence ID" value="XP_008188727.1"/>
    <property type="gene ID" value="LOC103310992"/>
</dbReference>
<dbReference type="RefSeq" id="XP_008188727.1">
    <property type="nucleotide sequence ID" value="XM_008190505.1"/>
</dbReference>
<sequence length="351" mass="41226">MHDMLEGALKFDIGLILKQMIFSFNYFSMETLNNRIESFNYGSLDIRSRPTMLSYENLRRQGLIKMSASEMLCFTRYLGLIIGDLIPEDSDLWELYKILRKILDIILCKSVRLPDSVLLKTLISEHHTLYLRLFRSNLKPKHHHMVHYPFIINKSGPLSLFWSMRFEAKHKELKDTAHAITSRKNIQYTLSLKHQLKLSYNFSSSNAHFYTKNMEVGRILKINELTSQFYNNCDISFVTTNFDFSNDNIAFISWVKIKNILFNCNNMCIVVNANEIENMLPLFGLIKHIFITDVNLPFAICKLFQTNYFDEHYQAFNVTLKAKYICIFLEQCYQRSHEVHVSGSDLIFISL</sequence>
<name>A0A8R2FEI0_ACYPI</name>
<accession>A0A8R2FEI0</accession>
<reference evidence="1" key="2">
    <citation type="submission" date="2022-06" db="UniProtKB">
        <authorList>
            <consortium name="EnsemblMetazoa"/>
        </authorList>
    </citation>
    <scope>IDENTIFICATION</scope>
</reference>
<keyword evidence="2" id="KW-1185">Reference proteome</keyword>
<reference evidence="2" key="1">
    <citation type="submission" date="2010-06" db="EMBL/GenBank/DDBJ databases">
        <authorList>
            <person name="Jiang H."/>
            <person name="Abraham K."/>
            <person name="Ali S."/>
            <person name="Alsbrooks S.L."/>
            <person name="Anim B.N."/>
            <person name="Anosike U.S."/>
            <person name="Attaway T."/>
            <person name="Bandaranaike D.P."/>
            <person name="Battles P.K."/>
            <person name="Bell S.N."/>
            <person name="Bell A.V."/>
            <person name="Beltran B."/>
            <person name="Bickham C."/>
            <person name="Bustamante Y."/>
            <person name="Caleb T."/>
            <person name="Canada A."/>
            <person name="Cardenas V."/>
            <person name="Carter K."/>
            <person name="Chacko J."/>
            <person name="Chandrabose M.N."/>
            <person name="Chavez D."/>
            <person name="Chavez A."/>
            <person name="Chen L."/>
            <person name="Chu H.-S."/>
            <person name="Claassen K.J."/>
            <person name="Cockrell R."/>
            <person name="Collins M."/>
            <person name="Cooper J.A."/>
            <person name="Cree A."/>
            <person name="Curry S.M."/>
            <person name="Da Y."/>
            <person name="Dao M.D."/>
            <person name="Das B."/>
            <person name="Davila M.-L."/>
            <person name="Davy-Carroll L."/>
            <person name="Denson S."/>
            <person name="Dinh H."/>
            <person name="Ebong V.E."/>
            <person name="Edwards J.R."/>
            <person name="Egan A."/>
            <person name="El-Daye J."/>
            <person name="Escobedo L."/>
            <person name="Fernandez S."/>
            <person name="Fernando P.R."/>
            <person name="Flagg N."/>
            <person name="Forbes L.D."/>
            <person name="Fowler R.G."/>
            <person name="Fu Q."/>
            <person name="Gabisi R.A."/>
            <person name="Ganer J."/>
            <person name="Garbino Pronczuk A."/>
            <person name="Garcia R.M."/>
            <person name="Garner T."/>
            <person name="Garrett T.E."/>
            <person name="Gonzalez D.A."/>
            <person name="Hamid H."/>
            <person name="Hawkins E.S."/>
            <person name="Hirani K."/>
            <person name="Hogues M.E."/>
            <person name="Hollins B."/>
            <person name="Hsiao C.-H."/>
            <person name="Jabil R."/>
            <person name="James M.L."/>
            <person name="Jhangiani S.N."/>
            <person name="Johnson B."/>
            <person name="Johnson Q."/>
            <person name="Joshi V."/>
            <person name="Kalu J.B."/>
            <person name="Kam C."/>
            <person name="Kashfia A."/>
            <person name="Keebler J."/>
            <person name="Kisamo H."/>
            <person name="Kovar C.L."/>
            <person name="Lago L.A."/>
            <person name="Lai C.-Y."/>
            <person name="Laidlaw J."/>
            <person name="Lara F."/>
            <person name="Le T.-K."/>
            <person name="Lee S.L."/>
            <person name="Legall F.H."/>
            <person name="Lemon S.J."/>
            <person name="Lewis L.R."/>
            <person name="Li B."/>
            <person name="Liu Y."/>
            <person name="Liu Y.-S."/>
            <person name="Lopez J."/>
            <person name="Lozado R.J."/>
            <person name="Lu J."/>
            <person name="Madu R.C."/>
            <person name="Maheshwari M."/>
            <person name="Maheshwari R."/>
            <person name="Malloy K."/>
            <person name="Martinez E."/>
            <person name="Mathew T."/>
            <person name="Mercado I.C."/>
            <person name="Mercado C."/>
            <person name="Meyer B."/>
            <person name="Montgomery K."/>
            <person name="Morgan M.B."/>
            <person name="Munidasa M."/>
            <person name="Nazareth L.V."/>
            <person name="Nelson J."/>
            <person name="Ng B.M."/>
            <person name="Nguyen N.B."/>
            <person name="Nguyen P.Q."/>
            <person name="Nguyen T."/>
            <person name="Obregon M."/>
            <person name="Okwuonu G.O."/>
            <person name="Onwere C.G."/>
            <person name="Orozco G."/>
            <person name="Parra A."/>
            <person name="Patel S."/>
            <person name="Patil S."/>
            <person name="Perez A."/>
            <person name="Perez Y."/>
            <person name="Pham C."/>
            <person name="Primus E.L."/>
            <person name="Pu L.-L."/>
            <person name="Puazo M."/>
            <person name="Qin X."/>
            <person name="Quiroz J.B."/>
            <person name="Reese J."/>
            <person name="Richards S."/>
            <person name="Rives C.M."/>
            <person name="Robberts R."/>
            <person name="Ruiz S.J."/>
            <person name="Ruiz M.J."/>
            <person name="Santibanez J."/>
            <person name="Schneider B.W."/>
            <person name="Sisson I."/>
            <person name="Smith M."/>
            <person name="Sodergren E."/>
            <person name="Song X.-Z."/>
            <person name="Song B.B."/>
            <person name="Summersgill H."/>
            <person name="Thelus R."/>
            <person name="Thornton R.D."/>
            <person name="Trejos Z.Y."/>
            <person name="Usmani K."/>
            <person name="Vattathil S."/>
            <person name="Villasana D."/>
            <person name="Walker D.L."/>
            <person name="Wang S."/>
            <person name="Wang K."/>
            <person name="White C.S."/>
            <person name="Williams A.C."/>
            <person name="Williamson J."/>
            <person name="Wilson K."/>
            <person name="Woghiren I.O."/>
            <person name="Woodworth J.R."/>
            <person name="Worley K.C."/>
            <person name="Wright R.A."/>
            <person name="Wu W."/>
            <person name="Young L."/>
            <person name="Zhang L."/>
            <person name="Zhang J."/>
            <person name="Zhu Y."/>
            <person name="Muzny D.M."/>
            <person name="Weinstock G."/>
            <person name="Gibbs R.A."/>
        </authorList>
    </citation>
    <scope>NUCLEOTIDE SEQUENCE [LARGE SCALE GENOMIC DNA]</scope>
    <source>
        <strain evidence="2">LSR1</strain>
    </source>
</reference>
<proteinExistence type="predicted"/>
<dbReference type="PANTHER" id="PTHR31912:SF34">
    <property type="entry name" value="NOTOCHORD-RELATED PROTEIN"/>
    <property type="match status" value="1"/>
</dbReference>
<dbReference type="PANTHER" id="PTHR31912">
    <property type="entry name" value="IP13529P"/>
    <property type="match status" value="1"/>
</dbReference>
<organism evidence="1 2">
    <name type="scientific">Acyrthosiphon pisum</name>
    <name type="common">Pea aphid</name>
    <dbReference type="NCBI Taxonomy" id="7029"/>
    <lineage>
        <taxon>Eukaryota</taxon>
        <taxon>Metazoa</taxon>
        <taxon>Ecdysozoa</taxon>
        <taxon>Arthropoda</taxon>
        <taxon>Hexapoda</taxon>
        <taxon>Insecta</taxon>
        <taxon>Pterygota</taxon>
        <taxon>Neoptera</taxon>
        <taxon>Paraneoptera</taxon>
        <taxon>Hemiptera</taxon>
        <taxon>Sternorrhyncha</taxon>
        <taxon>Aphidomorpha</taxon>
        <taxon>Aphidoidea</taxon>
        <taxon>Aphididae</taxon>
        <taxon>Macrosiphini</taxon>
        <taxon>Acyrthosiphon</taxon>
    </lineage>
</organism>
<dbReference type="OrthoDB" id="6594135at2759"/>
<evidence type="ECO:0000313" key="2">
    <source>
        <dbReference type="Proteomes" id="UP000007819"/>
    </source>
</evidence>
<dbReference type="Proteomes" id="UP000007819">
    <property type="component" value="Unassembled WGS sequence"/>
</dbReference>
<dbReference type="GeneID" id="103310992"/>